<dbReference type="InterPro" id="IPR002893">
    <property type="entry name" value="Znf_MYND"/>
</dbReference>
<keyword evidence="1" id="KW-0479">Metal-binding</keyword>
<feature type="region of interest" description="Disordered" evidence="5">
    <location>
        <begin position="1074"/>
        <end position="1169"/>
    </location>
</feature>
<dbReference type="OrthoDB" id="10693336at2759"/>
<feature type="compositionally biased region" description="Polar residues" evidence="5">
    <location>
        <begin position="734"/>
        <end position="751"/>
    </location>
</feature>
<sequence>MCLQSHAESSVDPQEQRRSLLVEQQQQPKLGQQQYNQSQLPDGNVLQWNHRNMQMAHSRNLLPQQEPLLLQSTVQNSRPHFQSEQGQQQQQELEQQQNVQNHPPECEEFSEVQGAPPVVKETTALAPLAVPQPSSTTQASTQASTPEAIPPLVSISTTDIDELLQSRTWITDLPGDANSISSMLDDDILKGHDLKAKEASVPERTSSSGNPRNEQEPLEDELFPSSITIEEAGFESASTSPEANASQDTVVSEDEESGLDDELDRILISAEEFEIPPTPTPSHSETCLKTKIGDQDDDVDDGITDVLETLDQLSDIESEEEASQVDSSAQEISARPCNSSYSEQQSDSDFNKSDDEDDEDVDDDVDDGIASFLKDVDEFSEDDESLSDADASVKPGTTIPGSASNKPKGGIQAESVVTPELIQSSGPPELGLPHQSEIAPVETSKLEAPNISKCKTTSSSAVPKAASAGLVTQAEVVPHGLLTVPEVENSKSDLHAQAEPALPVLLNEVKETSSNPESNPELACALSTEAEVASPVLVQLTETSSDHEAHFEAVPSGLFSKAKIASHVLNELKETTSDIEAQPEEAPSGLSADAKTASPALNQLEETSSDSEAPPEAAPSELSTEAEAAPSVVPIQLAETSSGLSSEAKTSSPLLNQLEETSSDPESHPEPSSSGLSADAKTASPVLNQLEETTANSEAPPEAASSGLSTEAEASSPVLNQLEETSSDPESCPEPTSSGLSTDTKTASPDLNQLEETTALSEAAPEAAPSVLSSEAKASSPVLNQLDETSYDRESHPEPTSSVLSTETKAASLVPPNQLEETSSTSESPNEVAAGLTTEAETAAPVLPNQLVETSLTPESPPKVAPSLSTAAKATSPILPNHLKETSSYAEPPPEVVPSGLSHEVEATPTRLPAKPNSTPSRLLADLEKSSSGLPAELVPSASTTAPNVAPDLRTEPLECQYKLTTSDSHFELEANISCSLTDAERASPKFKAGSFDTMKQHNSNLSARPTQAMLCLEPIADLSASQPKATLSGSMFEAPQCDTSKEVDLNSSSMSLSELESDLLIPQIAPETAPVCSSTEPEPLEHNESNDNTLSASCHLSEMSPSGSSSIGDPPESESGDSSESDFLLVLSSDSEGSPDRSEENHNDVNMININDISKDGYSKDSYPYDPYELQPATPDIRPLLDKLVNSASDDEDYEVSPEMMDIMALTEINNESQPRVVAPEIDTATLVNIVARQHYDDADLPDELMAALEESDVDNIVIDVDPKTKCQQCGKNAKFTCIACLKVCYCSTECAEKFWDEEHAETCDRSKLPNKAS</sequence>
<evidence type="ECO:0000256" key="3">
    <source>
        <dbReference type="ARBA" id="ARBA00022833"/>
    </source>
</evidence>
<reference evidence="8" key="1">
    <citation type="submission" date="2025-08" db="UniProtKB">
        <authorList>
            <consortium name="RefSeq"/>
        </authorList>
    </citation>
    <scope>IDENTIFICATION</scope>
    <source>
        <tissue evidence="8">Whole organism</tissue>
    </source>
</reference>
<feature type="compositionally biased region" description="Polar residues" evidence="5">
    <location>
        <begin position="203"/>
        <end position="212"/>
    </location>
</feature>
<evidence type="ECO:0000313" key="8">
    <source>
        <dbReference type="RefSeq" id="XP_052121034.1"/>
    </source>
</evidence>
<feature type="compositionally biased region" description="Low complexity" evidence="5">
    <location>
        <begin position="755"/>
        <end position="776"/>
    </location>
</feature>
<proteinExistence type="predicted"/>
<dbReference type="RefSeq" id="XP_052121034.1">
    <property type="nucleotide sequence ID" value="XM_052265074.1"/>
</dbReference>
<feature type="region of interest" description="Disordered" evidence="5">
    <location>
        <begin position="196"/>
        <end position="415"/>
    </location>
</feature>
<feature type="compositionally biased region" description="Low complexity" evidence="5">
    <location>
        <begin position="691"/>
        <end position="706"/>
    </location>
</feature>
<feature type="region of interest" description="Disordered" evidence="5">
    <location>
        <begin position="76"/>
        <end position="113"/>
    </location>
</feature>
<evidence type="ECO:0000256" key="4">
    <source>
        <dbReference type="PROSITE-ProRule" id="PRU00134"/>
    </source>
</evidence>
<organism evidence="7 8">
    <name type="scientific">Frankliniella occidentalis</name>
    <name type="common">Western flower thrips</name>
    <name type="synonym">Euthrips occidentalis</name>
    <dbReference type="NCBI Taxonomy" id="133901"/>
    <lineage>
        <taxon>Eukaryota</taxon>
        <taxon>Metazoa</taxon>
        <taxon>Ecdysozoa</taxon>
        <taxon>Arthropoda</taxon>
        <taxon>Hexapoda</taxon>
        <taxon>Insecta</taxon>
        <taxon>Pterygota</taxon>
        <taxon>Neoptera</taxon>
        <taxon>Paraneoptera</taxon>
        <taxon>Thysanoptera</taxon>
        <taxon>Terebrantia</taxon>
        <taxon>Thripoidea</taxon>
        <taxon>Thripidae</taxon>
        <taxon>Frankliniella</taxon>
    </lineage>
</organism>
<feature type="compositionally biased region" description="Acidic residues" evidence="5">
    <location>
        <begin position="378"/>
        <end position="387"/>
    </location>
</feature>
<evidence type="ECO:0000313" key="7">
    <source>
        <dbReference type="Proteomes" id="UP000504606"/>
    </source>
</evidence>
<feature type="compositionally biased region" description="Polar residues" evidence="5">
    <location>
        <begin position="707"/>
        <end position="724"/>
    </location>
</feature>
<feature type="compositionally biased region" description="Low complexity" evidence="5">
    <location>
        <begin position="82"/>
        <end position="100"/>
    </location>
</feature>
<dbReference type="SUPFAM" id="SSF144232">
    <property type="entry name" value="HIT/MYND zinc finger-like"/>
    <property type="match status" value="1"/>
</dbReference>
<feature type="region of interest" description="Disordered" evidence="5">
    <location>
        <begin position="129"/>
        <end position="153"/>
    </location>
</feature>
<feature type="compositionally biased region" description="Polar residues" evidence="5">
    <location>
        <begin position="236"/>
        <end position="250"/>
    </location>
</feature>
<feature type="compositionally biased region" description="Low complexity" evidence="5">
    <location>
        <begin position="24"/>
        <end position="37"/>
    </location>
</feature>
<dbReference type="PROSITE" id="PS50865">
    <property type="entry name" value="ZF_MYND_2"/>
    <property type="match status" value="1"/>
</dbReference>
<protein>
    <submittedName>
        <fullName evidence="8">Uncharacterized protein LOC113205942</fullName>
    </submittedName>
</protein>
<feature type="compositionally biased region" description="Acidic residues" evidence="5">
    <location>
        <begin position="314"/>
        <end position="323"/>
    </location>
</feature>
<feature type="compositionally biased region" description="Basic and acidic residues" evidence="5">
    <location>
        <begin position="1139"/>
        <end position="1148"/>
    </location>
</feature>
<dbReference type="Gene3D" id="6.10.140.2220">
    <property type="match status" value="1"/>
</dbReference>
<feature type="compositionally biased region" description="Polar residues" evidence="5">
    <location>
        <begin position="1"/>
        <end position="13"/>
    </location>
</feature>
<dbReference type="GeneID" id="113205942"/>
<feature type="region of interest" description="Disordered" evidence="5">
    <location>
        <begin position="574"/>
        <end position="952"/>
    </location>
</feature>
<feature type="compositionally biased region" description="Low complexity" evidence="5">
    <location>
        <begin position="1102"/>
        <end position="1115"/>
    </location>
</feature>
<evidence type="ECO:0000256" key="1">
    <source>
        <dbReference type="ARBA" id="ARBA00022723"/>
    </source>
</evidence>
<feature type="compositionally biased region" description="Polar residues" evidence="5">
    <location>
        <begin position="638"/>
        <end position="655"/>
    </location>
</feature>
<feature type="region of interest" description="Disordered" evidence="5">
    <location>
        <begin position="1032"/>
        <end position="1055"/>
    </location>
</feature>
<evidence type="ECO:0000256" key="5">
    <source>
        <dbReference type="SAM" id="MobiDB-lite"/>
    </source>
</evidence>
<evidence type="ECO:0000259" key="6">
    <source>
        <dbReference type="PROSITE" id="PS50865"/>
    </source>
</evidence>
<dbReference type="PROSITE" id="PS01360">
    <property type="entry name" value="ZF_MYND_1"/>
    <property type="match status" value="1"/>
</dbReference>
<feature type="compositionally biased region" description="Low complexity" evidence="5">
    <location>
        <begin position="131"/>
        <end position="146"/>
    </location>
</feature>
<feature type="compositionally biased region" description="Acidic residues" evidence="5">
    <location>
        <begin position="354"/>
        <end position="367"/>
    </location>
</feature>
<keyword evidence="3" id="KW-0862">Zinc</keyword>
<dbReference type="Proteomes" id="UP000504606">
    <property type="component" value="Unplaced"/>
</dbReference>
<feature type="region of interest" description="Disordered" evidence="5">
    <location>
        <begin position="1"/>
        <end position="38"/>
    </location>
</feature>
<gene>
    <name evidence="8" type="primary">LOC113205942</name>
</gene>
<keyword evidence="7" id="KW-1185">Reference proteome</keyword>
<dbReference type="KEGG" id="foc:113205942"/>
<feature type="compositionally biased region" description="Low complexity" evidence="5">
    <location>
        <begin position="820"/>
        <end position="844"/>
    </location>
</feature>
<feature type="domain" description="MYND-type" evidence="6">
    <location>
        <begin position="1272"/>
        <end position="1309"/>
    </location>
</feature>
<name>A0A9C6U4N7_FRAOC</name>
<feature type="compositionally biased region" description="Acidic residues" evidence="5">
    <location>
        <begin position="1116"/>
        <end position="1125"/>
    </location>
</feature>
<keyword evidence="2 4" id="KW-0863">Zinc-finger</keyword>
<dbReference type="GO" id="GO:0008270">
    <property type="term" value="F:zinc ion binding"/>
    <property type="evidence" value="ECO:0007669"/>
    <property type="project" value="UniProtKB-KW"/>
</dbReference>
<feature type="compositionally biased region" description="Polar residues" evidence="5">
    <location>
        <begin position="324"/>
        <end position="348"/>
    </location>
</feature>
<accession>A0A9C6U4N7</accession>
<evidence type="ECO:0000256" key="2">
    <source>
        <dbReference type="ARBA" id="ARBA00022771"/>
    </source>
</evidence>
<feature type="compositionally biased region" description="Acidic residues" evidence="5">
    <location>
        <begin position="251"/>
        <end position="263"/>
    </location>
</feature>
<feature type="compositionally biased region" description="Polar residues" evidence="5">
    <location>
        <begin position="798"/>
        <end position="809"/>
    </location>
</feature>